<keyword evidence="6 11" id="KW-0735">Signal-anchor</keyword>
<reference evidence="13" key="1">
    <citation type="submission" date="2025-08" db="UniProtKB">
        <authorList>
            <consortium name="RefSeq"/>
        </authorList>
    </citation>
    <scope>IDENTIFICATION</scope>
    <source>
        <tissue evidence="13">Testes</tissue>
    </source>
</reference>
<sequence>MTSIFRHFISELPYIYVITPTYARSVQKAELTRIANTFSHIKNLHWIVVEDSNEGTNLTKHFLISLCDQRNLGLTWLRHNLKPNVSRGVVYFADDDNTYSIEIFEEMRYTKKVSIWPVGLSGELRYETPIIGPDNKVKSWHAWNSSERKFATDMAGFAINLNLLLNNPHVWFSHTMPAGFLESSLLSQLVELNDLEPKADNCTKVLVWHTKTITPVFSQDKTWNLEI</sequence>
<evidence type="ECO:0000256" key="6">
    <source>
        <dbReference type="ARBA" id="ARBA00022968"/>
    </source>
</evidence>
<dbReference type="EC" id="2.4.1.135" evidence="3 11"/>
<evidence type="ECO:0000256" key="4">
    <source>
        <dbReference type="ARBA" id="ARBA00022679"/>
    </source>
</evidence>
<keyword evidence="5" id="KW-0812">Transmembrane</keyword>
<dbReference type="InterPro" id="IPR005027">
    <property type="entry name" value="Glyco_trans_43"/>
</dbReference>
<keyword evidence="9" id="KW-0325">Glycoprotein</keyword>
<accession>A0ABM0M0J2</accession>
<organism evidence="12 13">
    <name type="scientific">Saccoglossus kowalevskii</name>
    <name type="common">Acorn worm</name>
    <dbReference type="NCBI Taxonomy" id="10224"/>
    <lineage>
        <taxon>Eukaryota</taxon>
        <taxon>Metazoa</taxon>
        <taxon>Hemichordata</taxon>
        <taxon>Enteropneusta</taxon>
        <taxon>Harrimaniidae</taxon>
        <taxon>Saccoglossus</taxon>
    </lineage>
</organism>
<name>A0ABM0M0J2_SACKO</name>
<protein>
    <recommendedName>
        <fullName evidence="3 11">Galactosylgalactosylxylosylprotein 3-beta-glucuronosyltransferase</fullName>
        <ecNumber evidence="3 11">2.4.1.135</ecNumber>
    </recommendedName>
</protein>
<dbReference type="InterPro" id="IPR029044">
    <property type="entry name" value="Nucleotide-diphossugar_trans"/>
</dbReference>
<dbReference type="PANTHER" id="PTHR10896:SF65">
    <property type="entry name" value="GALACTOSYLGALACTOSYLXYLOSYLPROTEIN 3-BETA-GLUCURONOSYLTRANSFERASE 3"/>
    <property type="match status" value="1"/>
</dbReference>
<evidence type="ECO:0000313" key="13">
    <source>
        <dbReference type="RefSeq" id="XP_006813533.1"/>
    </source>
</evidence>
<comment type="subcellular location">
    <subcellularLocation>
        <location evidence="11">Golgi apparatus membrane</location>
        <topology evidence="11">Single-pass type II membrane protein</topology>
    </subcellularLocation>
    <subcellularLocation>
        <location evidence="1">Membrane</location>
        <topology evidence="1">Single-pass type II membrane protein</topology>
    </subcellularLocation>
</comment>
<evidence type="ECO:0000256" key="9">
    <source>
        <dbReference type="ARBA" id="ARBA00023180"/>
    </source>
</evidence>
<dbReference type="CDD" id="cd00218">
    <property type="entry name" value="GlcAT-I"/>
    <property type="match status" value="1"/>
</dbReference>
<evidence type="ECO:0000256" key="8">
    <source>
        <dbReference type="ARBA" id="ARBA00023136"/>
    </source>
</evidence>
<evidence type="ECO:0000256" key="1">
    <source>
        <dbReference type="ARBA" id="ARBA00004606"/>
    </source>
</evidence>
<keyword evidence="12" id="KW-1185">Reference proteome</keyword>
<evidence type="ECO:0000256" key="11">
    <source>
        <dbReference type="RuleBase" id="RU363127"/>
    </source>
</evidence>
<dbReference type="Proteomes" id="UP000694865">
    <property type="component" value="Unplaced"/>
</dbReference>
<evidence type="ECO:0000256" key="10">
    <source>
        <dbReference type="ARBA" id="ARBA00047979"/>
    </source>
</evidence>
<evidence type="ECO:0000256" key="5">
    <source>
        <dbReference type="ARBA" id="ARBA00022692"/>
    </source>
</evidence>
<dbReference type="RefSeq" id="XP_006813533.1">
    <property type="nucleotide sequence ID" value="XM_006813470.1"/>
</dbReference>
<dbReference type="Pfam" id="PF03360">
    <property type="entry name" value="Glyco_transf_43"/>
    <property type="match status" value="1"/>
</dbReference>
<comment type="catalytic activity">
    <reaction evidence="10 11">
        <text>3-O-(beta-D-galactosyl-(1-&gt;3)-beta-D-galactosyl-(1-&gt;4)-beta-D-xylosyl)-L-seryl-[protein] + UDP-alpha-D-glucuronate = 3-O-(beta-D-GlcA-(1-&gt;3)-beta-D-Gal-(1-&gt;3)-beta-D-Gal-(1-&gt;4)-beta-D-Xyl)-L-seryl-[protein] + UDP + H(+)</text>
        <dbReference type="Rhea" id="RHEA:24168"/>
        <dbReference type="Rhea" id="RHEA-COMP:12571"/>
        <dbReference type="Rhea" id="RHEA-COMP:12573"/>
        <dbReference type="ChEBI" id="CHEBI:15378"/>
        <dbReference type="ChEBI" id="CHEBI:58052"/>
        <dbReference type="ChEBI" id="CHEBI:58223"/>
        <dbReference type="ChEBI" id="CHEBI:132090"/>
        <dbReference type="ChEBI" id="CHEBI:132093"/>
        <dbReference type="EC" id="2.4.1.135"/>
    </reaction>
</comment>
<evidence type="ECO:0000313" key="12">
    <source>
        <dbReference type="Proteomes" id="UP000694865"/>
    </source>
</evidence>
<dbReference type="SUPFAM" id="SSF53448">
    <property type="entry name" value="Nucleotide-diphospho-sugar transferases"/>
    <property type="match status" value="1"/>
</dbReference>
<keyword evidence="11" id="KW-0464">Manganese</keyword>
<evidence type="ECO:0000256" key="3">
    <source>
        <dbReference type="ARBA" id="ARBA00012641"/>
    </source>
</evidence>
<dbReference type="PANTHER" id="PTHR10896">
    <property type="entry name" value="GALACTOSYLGALACTOSYLXYLOSYLPROTEIN 3-BETA-GLUCURONOSYLTRANSFERASE BETA-1,3-GLUCURONYLTRANSFERASE"/>
    <property type="match status" value="1"/>
</dbReference>
<comment type="cofactor">
    <cofactor evidence="11">
        <name>Mn(2+)</name>
        <dbReference type="ChEBI" id="CHEBI:29035"/>
    </cofactor>
</comment>
<dbReference type="Gene3D" id="3.90.550.10">
    <property type="entry name" value="Spore Coat Polysaccharide Biosynthesis Protein SpsA, Chain A"/>
    <property type="match status" value="1"/>
</dbReference>
<evidence type="ECO:0000256" key="7">
    <source>
        <dbReference type="ARBA" id="ARBA00022989"/>
    </source>
</evidence>
<keyword evidence="4 11" id="KW-0808">Transferase</keyword>
<keyword evidence="8" id="KW-0472">Membrane</keyword>
<keyword evidence="7" id="KW-1133">Transmembrane helix</keyword>
<keyword evidence="11" id="KW-0333">Golgi apparatus</keyword>
<comment type="similarity">
    <text evidence="2 11">Belongs to the glycosyltransferase 43 family.</text>
</comment>
<dbReference type="GeneID" id="100368925"/>
<evidence type="ECO:0000256" key="2">
    <source>
        <dbReference type="ARBA" id="ARBA00007706"/>
    </source>
</evidence>
<proteinExistence type="inferred from homology"/>
<comment type="pathway">
    <text evidence="11">Protein modification; protein glycosylation.</text>
</comment>
<gene>
    <name evidence="13" type="primary">LOC100368925</name>
</gene>
<keyword evidence="11" id="KW-0479">Metal-binding</keyword>